<reference evidence="1 2" key="1">
    <citation type="journal article" date="2020" name="IScience">
        <title>Genome Sequencing of the Endangered Kingdonia uniflora (Circaeasteraceae, Ranunculales) Reveals Potential Mechanisms of Evolutionary Specialization.</title>
        <authorList>
            <person name="Sun Y."/>
            <person name="Deng T."/>
            <person name="Zhang A."/>
            <person name="Moore M.J."/>
            <person name="Landis J.B."/>
            <person name="Lin N."/>
            <person name="Zhang H."/>
            <person name="Zhang X."/>
            <person name="Huang J."/>
            <person name="Zhang X."/>
            <person name="Sun H."/>
            <person name="Wang H."/>
        </authorList>
    </citation>
    <scope>NUCLEOTIDE SEQUENCE [LARGE SCALE GENOMIC DNA]</scope>
    <source>
        <strain evidence="1">TB1705</strain>
        <tissue evidence="1">Leaf</tissue>
    </source>
</reference>
<dbReference type="EMBL" id="JACGCM010001281">
    <property type="protein sequence ID" value="KAF6157208.1"/>
    <property type="molecule type" value="Genomic_DNA"/>
</dbReference>
<sequence>MVATSKRALAQRARREREKVNKTAIFYLQTINNIYCGVYFNGDTSTQQYSRCQEAGNEVIAPHASPMNNANNHWNIWENAGEKFDDCGVAPSETLVNEPPQEPFMDEHFFNDDNMDLDFEFNVDPLIHESQHYLGNMDIQCPLCHTLHWLDEKLTNSSRYRPLFGTCCKQGKIRLPILQPLPPTIQVLYDDDSSHAKSFQSHIRKYNAANAFTSLRVKLDVQILNGRGPKTFSIYGEIKHRVRALLPDLGKPAAYAQLYIYDYALALNTRVSRNPQLNTDVLKIIQDNLLKYNPFVRIYRQAYEVLNDAY</sequence>
<dbReference type="OrthoDB" id="5405663at2759"/>
<evidence type="ECO:0008006" key="3">
    <source>
        <dbReference type="Google" id="ProtNLM"/>
    </source>
</evidence>
<protein>
    <recommendedName>
        <fullName evidence="3">Helitron helicase-like domain-containing protein</fullName>
    </recommendedName>
</protein>
<evidence type="ECO:0000313" key="2">
    <source>
        <dbReference type="Proteomes" id="UP000541444"/>
    </source>
</evidence>
<dbReference type="Proteomes" id="UP000541444">
    <property type="component" value="Unassembled WGS sequence"/>
</dbReference>
<comment type="caution">
    <text evidence="1">The sequence shown here is derived from an EMBL/GenBank/DDBJ whole genome shotgun (WGS) entry which is preliminary data.</text>
</comment>
<dbReference type="AlphaFoldDB" id="A0A7J7MR66"/>
<dbReference type="PANTHER" id="PTHR45786:SF74">
    <property type="entry name" value="ATP-DEPENDENT DNA HELICASE"/>
    <property type="match status" value="1"/>
</dbReference>
<evidence type="ECO:0000313" key="1">
    <source>
        <dbReference type="EMBL" id="KAF6157208.1"/>
    </source>
</evidence>
<keyword evidence="2" id="KW-1185">Reference proteome</keyword>
<accession>A0A7J7MR66</accession>
<name>A0A7J7MR66_9MAGN</name>
<gene>
    <name evidence="1" type="ORF">GIB67_041669</name>
</gene>
<proteinExistence type="predicted"/>
<organism evidence="1 2">
    <name type="scientific">Kingdonia uniflora</name>
    <dbReference type="NCBI Taxonomy" id="39325"/>
    <lineage>
        <taxon>Eukaryota</taxon>
        <taxon>Viridiplantae</taxon>
        <taxon>Streptophyta</taxon>
        <taxon>Embryophyta</taxon>
        <taxon>Tracheophyta</taxon>
        <taxon>Spermatophyta</taxon>
        <taxon>Magnoliopsida</taxon>
        <taxon>Ranunculales</taxon>
        <taxon>Circaeasteraceae</taxon>
        <taxon>Kingdonia</taxon>
    </lineage>
</organism>
<dbReference type="PANTHER" id="PTHR45786">
    <property type="entry name" value="DNA BINDING PROTEIN-LIKE"/>
    <property type="match status" value="1"/>
</dbReference>